<feature type="region of interest" description="Disordered" evidence="1">
    <location>
        <begin position="405"/>
        <end position="506"/>
    </location>
</feature>
<evidence type="ECO:0000256" key="1">
    <source>
        <dbReference type="SAM" id="MobiDB-lite"/>
    </source>
</evidence>
<protein>
    <submittedName>
        <fullName evidence="2">Uncharacterized protein</fullName>
    </submittedName>
</protein>
<gene>
    <name evidence="2" type="ORF">CEUSTIGMA_g4408.t1</name>
</gene>
<comment type="caution">
    <text evidence="2">The sequence shown here is derived from an EMBL/GenBank/DDBJ whole genome shotgun (WGS) entry which is preliminary data.</text>
</comment>
<dbReference type="AlphaFoldDB" id="A0A250X1L1"/>
<organism evidence="2 3">
    <name type="scientific">Chlamydomonas eustigma</name>
    <dbReference type="NCBI Taxonomy" id="1157962"/>
    <lineage>
        <taxon>Eukaryota</taxon>
        <taxon>Viridiplantae</taxon>
        <taxon>Chlorophyta</taxon>
        <taxon>core chlorophytes</taxon>
        <taxon>Chlorophyceae</taxon>
        <taxon>CS clade</taxon>
        <taxon>Chlamydomonadales</taxon>
        <taxon>Chlamydomonadaceae</taxon>
        <taxon>Chlamydomonas</taxon>
    </lineage>
</organism>
<feature type="compositionally biased region" description="Polar residues" evidence="1">
    <location>
        <begin position="431"/>
        <end position="447"/>
    </location>
</feature>
<feature type="compositionally biased region" description="Low complexity" evidence="1">
    <location>
        <begin position="354"/>
        <end position="365"/>
    </location>
</feature>
<evidence type="ECO:0000313" key="3">
    <source>
        <dbReference type="Proteomes" id="UP000232323"/>
    </source>
</evidence>
<feature type="compositionally biased region" description="Basic and acidic residues" evidence="1">
    <location>
        <begin position="497"/>
        <end position="506"/>
    </location>
</feature>
<evidence type="ECO:0000313" key="2">
    <source>
        <dbReference type="EMBL" id="GAX76961.1"/>
    </source>
</evidence>
<name>A0A250X1L1_9CHLO</name>
<feature type="compositionally biased region" description="Polar residues" evidence="1">
    <location>
        <begin position="341"/>
        <end position="353"/>
    </location>
</feature>
<feature type="region of interest" description="Disordered" evidence="1">
    <location>
        <begin position="341"/>
        <end position="365"/>
    </location>
</feature>
<feature type="compositionally biased region" description="Polar residues" evidence="1">
    <location>
        <begin position="470"/>
        <end position="496"/>
    </location>
</feature>
<dbReference type="Proteomes" id="UP000232323">
    <property type="component" value="Unassembled WGS sequence"/>
</dbReference>
<sequence>MHSAGPSHLQELVSVRKYWLREFMRELFDRKLPPLQISLPWSSKLADCNVQTLLGRTSEMHCRFADRDESKYDKLLSCRATLEHSFSSLPKEVQDRLHHIVRATLVNTSAAYGTLDDAVTKRHVENSMQGLKEKVWRRREDKEQSEEAGRKFLLKLFDAQVQAAIVIQRAFRAFKHRCIQKGTWPDEDAEKLRLANMKYLDGGAVNWASKEHTEVTAFAQSALTDALNALQAVERLEQRAREGVVRPPRHGNLTYKLNDPELRLLLLGKTFVQREQERSAAEALAGSVNHNLTQYERKDEDPAAAGVAGEDSIANTTSEDEAGALDNRALIHQQSDPLQITTEEGSAPNDLSNPPTATTSRSTTSPALVLKLPLISKLMTFERPGSADHFYWESSAACSSLKHRYSRPSSRPATSQSVSTSSAAQLSQSSFVWTTTRPALSQNMNTSDNKHQMLTARSESPHSSLKRIMTVTSPAISGQQQKATSSTKPSSEQPPNSDHDNHDHAVGDSMALSHQQNMMASLASRSCSFHNNTASNYRAKGTSTIITVQQLQPQNMLSSTPQ</sequence>
<keyword evidence="3" id="KW-1185">Reference proteome</keyword>
<accession>A0A250X1L1</accession>
<feature type="compositionally biased region" description="Low complexity" evidence="1">
    <location>
        <begin position="409"/>
        <end position="430"/>
    </location>
</feature>
<proteinExistence type="predicted"/>
<dbReference type="EMBL" id="BEGY01000021">
    <property type="protein sequence ID" value="GAX76961.1"/>
    <property type="molecule type" value="Genomic_DNA"/>
</dbReference>
<reference evidence="2 3" key="1">
    <citation type="submission" date="2017-08" db="EMBL/GenBank/DDBJ databases">
        <title>Acidophilic green algal genome provides insights into adaptation to an acidic environment.</title>
        <authorList>
            <person name="Hirooka S."/>
            <person name="Hirose Y."/>
            <person name="Kanesaki Y."/>
            <person name="Higuchi S."/>
            <person name="Fujiwara T."/>
            <person name="Onuma R."/>
            <person name="Era A."/>
            <person name="Ohbayashi R."/>
            <person name="Uzuka A."/>
            <person name="Nozaki H."/>
            <person name="Yoshikawa H."/>
            <person name="Miyagishima S.Y."/>
        </authorList>
    </citation>
    <scope>NUCLEOTIDE SEQUENCE [LARGE SCALE GENOMIC DNA]</scope>
    <source>
        <strain evidence="2 3">NIES-2499</strain>
    </source>
</reference>